<dbReference type="EMBL" id="JACCKA010000091">
    <property type="protein sequence ID" value="NZA28153.1"/>
    <property type="molecule type" value="Genomic_DNA"/>
</dbReference>
<name>A0A853JFK4_9GAMM</name>
<evidence type="ECO:0000313" key="4">
    <source>
        <dbReference type="Proteomes" id="UP000578091"/>
    </source>
</evidence>
<dbReference type="Proteomes" id="UP000578091">
    <property type="component" value="Unassembled WGS sequence"/>
</dbReference>
<sequence length="193" mass="20439">MHEPHDRAAGPGDWGAAFATLPSEAPPRDGWSALAARLDARRRPRRWIPWTAAAAALLLAIALPWRLQMPAMEDDAGPRGTTHAGPSAPVVATGPDGALAALQAESAQLESLLPLIQDARVSSGTAALLAGEMEARLAALDAALAQPELPPERELDLWQARVDTLRALAGFEGTRGWLAAHGDQYDPALVRVY</sequence>
<accession>A0A853JFK4</accession>
<feature type="region of interest" description="Disordered" evidence="1">
    <location>
        <begin position="1"/>
        <end position="23"/>
    </location>
</feature>
<gene>
    <name evidence="3" type="ORF">H0E84_17375</name>
</gene>
<proteinExistence type="predicted"/>
<dbReference type="AlphaFoldDB" id="A0A853JFK4"/>
<feature type="transmembrane region" description="Helical" evidence="2">
    <location>
        <begin position="47"/>
        <end position="65"/>
    </location>
</feature>
<protein>
    <submittedName>
        <fullName evidence="3">Uncharacterized protein</fullName>
    </submittedName>
</protein>
<evidence type="ECO:0000256" key="2">
    <source>
        <dbReference type="SAM" id="Phobius"/>
    </source>
</evidence>
<reference evidence="3 4" key="1">
    <citation type="submission" date="2020-07" db="EMBL/GenBank/DDBJ databases">
        <title>Luteimonas sp. SJ-92.</title>
        <authorList>
            <person name="Huang X.-X."/>
            <person name="Xu L."/>
            <person name="Sun J.-Q."/>
        </authorList>
    </citation>
    <scope>NUCLEOTIDE SEQUENCE [LARGE SCALE GENOMIC DNA]</scope>
    <source>
        <strain evidence="3 4">SJ-92</strain>
    </source>
</reference>
<evidence type="ECO:0000256" key="1">
    <source>
        <dbReference type="SAM" id="MobiDB-lite"/>
    </source>
</evidence>
<keyword evidence="2" id="KW-1133">Transmembrane helix</keyword>
<keyword evidence="4" id="KW-1185">Reference proteome</keyword>
<keyword evidence="2" id="KW-0472">Membrane</keyword>
<organism evidence="3 4">
    <name type="scientific">Luteimonas salinisoli</name>
    <dbReference type="NCBI Taxonomy" id="2752307"/>
    <lineage>
        <taxon>Bacteria</taxon>
        <taxon>Pseudomonadati</taxon>
        <taxon>Pseudomonadota</taxon>
        <taxon>Gammaproteobacteria</taxon>
        <taxon>Lysobacterales</taxon>
        <taxon>Lysobacteraceae</taxon>
        <taxon>Luteimonas</taxon>
    </lineage>
</organism>
<keyword evidence="2" id="KW-0812">Transmembrane</keyword>
<dbReference type="RefSeq" id="WP_180679918.1">
    <property type="nucleotide sequence ID" value="NZ_JACCKA010000091.1"/>
</dbReference>
<evidence type="ECO:0000313" key="3">
    <source>
        <dbReference type="EMBL" id="NZA28153.1"/>
    </source>
</evidence>
<comment type="caution">
    <text evidence="3">The sequence shown here is derived from an EMBL/GenBank/DDBJ whole genome shotgun (WGS) entry which is preliminary data.</text>
</comment>